<evidence type="ECO:0000256" key="6">
    <source>
        <dbReference type="ARBA" id="ARBA00022824"/>
    </source>
</evidence>
<reference evidence="14" key="1">
    <citation type="journal article" date="2014" name="Nucleic Acids Res.">
        <title>The evolutionary dynamics of variant antigen genes in Babesia reveal a history of genomic innovation underlying host-parasite interaction.</title>
        <authorList>
            <person name="Jackson A.P."/>
            <person name="Otto T.D."/>
            <person name="Darby A."/>
            <person name="Ramaprasad A."/>
            <person name="Xia D."/>
            <person name="Echaide I.E."/>
            <person name="Farber M."/>
            <person name="Gahlot S."/>
            <person name="Gamble J."/>
            <person name="Gupta D."/>
            <person name="Gupta Y."/>
            <person name="Jackson L."/>
            <person name="Malandrin L."/>
            <person name="Malas T.B."/>
            <person name="Moussa E."/>
            <person name="Nair M."/>
            <person name="Reid A.J."/>
            <person name="Sanders M."/>
            <person name="Sharma J."/>
            <person name="Tracey A."/>
            <person name="Quail M.A."/>
            <person name="Weir W."/>
            <person name="Wastling J.M."/>
            <person name="Hall N."/>
            <person name="Willadsen P."/>
            <person name="Lingelbach K."/>
            <person name="Shiels B."/>
            <person name="Tait A."/>
            <person name="Berriman M."/>
            <person name="Allred D.R."/>
            <person name="Pain A."/>
        </authorList>
    </citation>
    <scope>NUCLEOTIDE SEQUENCE</scope>
    <source>
        <strain evidence="14">1802A</strain>
    </source>
</reference>
<feature type="transmembrane region" description="Helical" evidence="13">
    <location>
        <begin position="418"/>
        <end position="437"/>
    </location>
</feature>
<dbReference type="Proteomes" id="UP001195914">
    <property type="component" value="Unassembled WGS sequence"/>
</dbReference>
<dbReference type="Gene3D" id="2.130.10.10">
    <property type="entry name" value="YVTN repeat-like/Quinoprotein amine dehydrogenase"/>
    <property type="match status" value="1"/>
</dbReference>
<dbReference type="InterPro" id="IPR036322">
    <property type="entry name" value="WD40_repeat_dom_sf"/>
</dbReference>
<dbReference type="SMART" id="SM00320">
    <property type="entry name" value="WD40"/>
    <property type="match status" value="3"/>
</dbReference>
<keyword evidence="15" id="KW-1185">Reference proteome</keyword>
<feature type="compositionally biased region" description="Polar residues" evidence="12">
    <location>
        <begin position="207"/>
        <end position="222"/>
    </location>
</feature>
<dbReference type="GO" id="GO:0006888">
    <property type="term" value="P:endoplasmic reticulum to Golgi vesicle-mediated transport"/>
    <property type="evidence" value="ECO:0007669"/>
    <property type="project" value="TreeGrafter"/>
</dbReference>
<evidence type="ECO:0000256" key="8">
    <source>
        <dbReference type="ARBA" id="ARBA00022927"/>
    </source>
</evidence>
<dbReference type="EMBL" id="JAHBMH010000063">
    <property type="protein sequence ID" value="KAK1934358.1"/>
    <property type="molecule type" value="Genomic_DNA"/>
</dbReference>
<evidence type="ECO:0000256" key="9">
    <source>
        <dbReference type="ARBA" id="ARBA00022989"/>
    </source>
</evidence>
<comment type="subcellular location">
    <subcellularLocation>
        <location evidence="1">Endoplasmic reticulum membrane</location>
        <topology evidence="1">Single-pass membrane protein</topology>
    </subcellularLocation>
</comment>
<dbReference type="InterPro" id="IPR015943">
    <property type="entry name" value="WD40/YVTN_repeat-like_dom_sf"/>
</dbReference>
<evidence type="ECO:0000256" key="1">
    <source>
        <dbReference type="ARBA" id="ARBA00004389"/>
    </source>
</evidence>
<evidence type="ECO:0000256" key="10">
    <source>
        <dbReference type="ARBA" id="ARBA00023136"/>
    </source>
</evidence>
<dbReference type="GO" id="GO:0015031">
    <property type="term" value="P:protein transport"/>
    <property type="evidence" value="ECO:0007669"/>
    <property type="project" value="UniProtKB-KW"/>
</dbReference>
<sequence>MSTVKVLPYPVYALATDGRYIVTSGGGGGKEYGIKNRLEFYMVSEVNGRTELDVEASTSDGLNILDCAEYISERKAWLGSMGEGTVFFAYRPGKSIRVFGRVLVAKGKDDPCQMVARLAGSGDFFITGASDGAVRVWRMSARLLEMFDDKESDGASQYLKLGFTDDYAPTEPSSPCVRNDESDSSYNCVSQSDVETELFEGLPTDSEGATTPVSGSNCSTERGSPERMKYPDLERRVAHMLFEYRCHEKQVNDCHLSHDGKFAVSVSSDLLVIYQVDPAGLICKRESSMRFKFCRFLKSPYPNGPYRILTVEWEPKKPSKAVATVWTYADGDDTICIHKSVCVGSTACSALSVRGDNLYFGLGFGNGEVAVYTTDTLKCVLREQRHMLPVTDVAFLRDKLVSGGADFYVIIKTFQGGLLIYIITILVPIFAYLLYLLTHRQY</sequence>
<evidence type="ECO:0000313" key="14">
    <source>
        <dbReference type="EMBL" id="KAK1934358.1"/>
    </source>
</evidence>
<dbReference type="InterPro" id="IPR045260">
    <property type="entry name" value="Sec12-like"/>
</dbReference>
<dbReference type="Pfam" id="PF00400">
    <property type="entry name" value="WD40"/>
    <property type="match status" value="2"/>
</dbReference>
<gene>
    <name evidence="14" type="ORF">X943_001666</name>
</gene>
<dbReference type="GO" id="GO:0005085">
    <property type="term" value="F:guanyl-nucleotide exchange factor activity"/>
    <property type="evidence" value="ECO:0007669"/>
    <property type="project" value="InterPro"/>
</dbReference>
<keyword evidence="2" id="KW-0813">Transport</keyword>
<protein>
    <submittedName>
        <fullName evidence="14">Uncharacterized protein</fullName>
    </submittedName>
</protein>
<dbReference type="AlphaFoldDB" id="A0AAD9LF45"/>
<proteinExistence type="predicted"/>
<dbReference type="GO" id="GO:0003400">
    <property type="term" value="P:regulation of COPII vesicle coating"/>
    <property type="evidence" value="ECO:0007669"/>
    <property type="project" value="TreeGrafter"/>
</dbReference>
<evidence type="ECO:0000256" key="4">
    <source>
        <dbReference type="ARBA" id="ARBA00022692"/>
    </source>
</evidence>
<dbReference type="InterPro" id="IPR001680">
    <property type="entry name" value="WD40_rpt"/>
</dbReference>
<evidence type="ECO:0000256" key="11">
    <source>
        <dbReference type="PROSITE-ProRule" id="PRU00221"/>
    </source>
</evidence>
<keyword evidence="7" id="KW-0931">ER-Golgi transport</keyword>
<evidence type="ECO:0000313" key="15">
    <source>
        <dbReference type="Proteomes" id="UP001195914"/>
    </source>
</evidence>
<name>A0AAD9LF45_BABDI</name>
<dbReference type="PROSITE" id="PS50082">
    <property type="entry name" value="WD_REPEATS_2"/>
    <property type="match status" value="1"/>
</dbReference>
<keyword evidence="10 13" id="KW-0472">Membrane</keyword>
<dbReference type="PANTHER" id="PTHR23284">
    <property type="entry name" value="PROLACTIN REGULATORY ELEMENT BINDING PROTEIN"/>
    <property type="match status" value="1"/>
</dbReference>
<keyword evidence="6" id="KW-0256">Endoplasmic reticulum</keyword>
<evidence type="ECO:0000256" key="7">
    <source>
        <dbReference type="ARBA" id="ARBA00022892"/>
    </source>
</evidence>
<evidence type="ECO:0000256" key="5">
    <source>
        <dbReference type="ARBA" id="ARBA00022737"/>
    </source>
</evidence>
<accession>A0AAD9LF45</accession>
<feature type="repeat" description="WD" evidence="11">
    <location>
        <begin position="121"/>
        <end position="140"/>
    </location>
</feature>
<evidence type="ECO:0000256" key="12">
    <source>
        <dbReference type="SAM" id="MobiDB-lite"/>
    </source>
</evidence>
<organism evidence="14 15">
    <name type="scientific">Babesia divergens</name>
    <dbReference type="NCBI Taxonomy" id="32595"/>
    <lineage>
        <taxon>Eukaryota</taxon>
        <taxon>Sar</taxon>
        <taxon>Alveolata</taxon>
        <taxon>Apicomplexa</taxon>
        <taxon>Aconoidasida</taxon>
        <taxon>Piroplasmida</taxon>
        <taxon>Babesiidae</taxon>
        <taxon>Babesia</taxon>
    </lineage>
</organism>
<keyword evidence="4 13" id="KW-0812">Transmembrane</keyword>
<keyword evidence="5" id="KW-0677">Repeat</keyword>
<feature type="region of interest" description="Disordered" evidence="12">
    <location>
        <begin position="202"/>
        <end position="226"/>
    </location>
</feature>
<keyword evidence="9 13" id="KW-1133">Transmembrane helix</keyword>
<keyword evidence="3 11" id="KW-0853">WD repeat</keyword>
<comment type="caution">
    <text evidence="14">The sequence shown here is derived from an EMBL/GenBank/DDBJ whole genome shotgun (WGS) entry which is preliminary data.</text>
</comment>
<dbReference type="GO" id="GO:0005789">
    <property type="term" value="C:endoplasmic reticulum membrane"/>
    <property type="evidence" value="ECO:0007669"/>
    <property type="project" value="UniProtKB-SubCell"/>
</dbReference>
<keyword evidence="8" id="KW-0653">Protein transport</keyword>
<evidence type="ECO:0000256" key="13">
    <source>
        <dbReference type="SAM" id="Phobius"/>
    </source>
</evidence>
<dbReference type="SUPFAM" id="SSF50978">
    <property type="entry name" value="WD40 repeat-like"/>
    <property type="match status" value="1"/>
</dbReference>
<evidence type="ECO:0000256" key="3">
    <source>
        <dbReference type="ARBA" id="ARBA00022574"/>
    </source>
</evidence>
<dbReference type="PANTHER" id="PTHR23284:SF0">
    <property type="entry name" value="PROLACTIN REGULATORY ELEMENT-BINDING PROTEIN"/>
    <property type="match status" value="1"/>
</dbReference>
<evidence type="ECO:0000256" key="2">
    <source>
        <dbReference type="ARBA" id="ARBA00022448"/>
    </source>
</evidence>
<reference evidence="14" key="2">
    <citation type="submission" date="2021-05" db="EMBL/GenBank/DDBJ databases">
        <authorList>
            <person name="Pain A."/>
        </authorList>
    </citation>
    <scope>NUCLEOTIDE SEQUENCE</scope>
    <source>
        <strain evidence="14">1802A</strain>
    </source>
</reference>